<protein>
    <submittedName>
        <fullName evidence="1">Uncharacterized protein</fullName>
    </submittedName>
</protein>
<organism evidence="1 2">
    <name type="scientific">Tetrabaena socialis</name>
    <dbReference type="NCBI Taxonomy" id="47790"/>
    <lineage>
        <taxon>Eukaryota</taxon>
        <taxon>Viridiplantae</taxon>
        <taxon>Chlorophyta</taxon>
        <taxon>core chlorophytes</taxon>
        <taxon>Chlorophyceae</taxon>
        <taxon>CS clade</taxon>
        <taxon>Chlamydomonadales</taxon>
        <taxon>Tetrabaenaceae</taxon>
        <taxon>Tetrabaena</taxon>
    </lineage>
</organism>
<reference evidence="1 2" key="1">
    <citation type="journal article" date="2017" name="Mol. Biol. Evol.">
        <title>The 4-celled Tetrabaena socialis nuclear genome reveals the essential components for genetic control of cell number at the origin of multicellularity in the volvocine lineage.</title>
        <authorList>
            <person name="Featherston J."/>
            <person name="Arakaki Y."/>
            <person name="Hanschen E.R."/>
            <person name="Ferris P.J."/>
            <person name="Michod R.E."/>
            <person name="Olson B.J.S.C."/>
            <person name="Nozaki H."/>
            <person name="Durand P.M."/>
        </authorList>
    </citation>
    <scope>NUCLEOTIDE SEQUENCE [LARGE SCALE GENOMIC DNA]</scope>
    <source>
        <strain evidence="1 2">NIES-571</strain>
    </source>
</reference>
<dbReference type="Proteomes" id="UP000236333">
    <property type="component" value="Unassembled WGS sequence"/>
</dbReference>
<dbReference type="EMBL" id="PGGS01000034">
    <property type="protein sequence ID" value="PNH11233.1"/>
    <property type="molecule type" value="Genomic_DNA"/>
</dbReference>
<feature type="non-terminal residue" evidence="1">
    <location>
        <position position="1"/>
    </location>
</feature>
<accession>A0A2J8AFD4</accession>
<evidence type="ECO:0000313" key="2">
    <source>
        <dbReference type="Proteomes" id="UP000236333"/>
    </source>
</evidence>
<keyword evidence="2" id="KW-1185">Reference proteome</keyword>
<dbReference type="AlphaFoldDB" id="A0A2J8AFD4"/>
<name>A0A2J8AFD4_9CHLO</name>
<comment type="caution">
    <text evidence="1">The sequence shown here is derived from an EMBL/GenBank/DDBJ whole genome shotgun (WGS) entry which is preliminary data.</text>
</comment>
<sequence length="96" mass="10789">QVRIPPAGVFTHQSNLDWHPAADRLHRQGGWWLNALMHYAPDATPLWAHRVTGELHMTSAVPVDEVLTPPLPISWSMYHMSFAPLDNTSFPALTVL</sequence>
<gene>
    <name evidence="1" type="ORF">TSOC_001928</name>
</gene>
<feature type="non-terminal residue" evidence="1">
    <location>
        <position position="96"/>
    </location>
</feature>
<proteinExistence type="predicted"/>
<evidence type="ECO:0000313" key="1">
    <source>
        <dbReference type="EMBL" id="PNH11233.1"/>
    </source>
</evidence>
<dbReference type="OrthoDB" id="525577at2759"/>